<keyword evidence="3" id="KW-1185">Reference proteome</keyword>
<dbReference type="VEuPathDB" id="VectorBase:GPAI034038"/>
<reference evidence="2" key="2">
    <citation type="submission" date="2020-05" db="UniProtKB">
        <authorList>
            <consortium name="EnsemblMetazoa"/>
        </authorList>
    </citation>
    <scope>IDENTIFICATION</scope>
    <source>
        <strain evidence="2">IAEA</strain>
    </source>
</reference>
<keyword evidence="1" id="KW-0472">Membrane</keyword>
<accession>A0A1B0A496</accession>
<organism evidence="2 3">
    <name type="scientific">Glossina pallidipes</name>
    <name type="common">Tsetse fly</name>
    <dbReference type="NCBI Taxonomy" id="7398"/>
    <lineage>
        <taxon>Eukaryota</taxon>
        <taxon>Metazoa</taxon>
        <taxon>Ecdysozoa</taxon>
        <taxon>Arthropoda</taxon>
        <taxon>Hexapoda</taxon>
        <taxon>Insecta</taxon>
        <taxon>Pterygota</taxon>
        <taxon>Neoptera</taxon>
        <taxon>Endopterygota</taxon>
        <taxon>Diptera</taxon>
        <taxon>Brachycera</taxon>
        <taxon>Muscomorpha</taxon>
        <taxon>Hippoboscoidea</taxon>
        <taxon>Glossinidae</taxon>
        <taxon>Glossina</taxon>
    </lineage>
</organism>
<keyword evidence="1" id="KW-1133">Transmembrane helix</keyword>
<dbReference type="Proteomes" id="UP000092445">
    <property type="component" value="Unassembled WGS sequence"/>
</dbReference>
<name>A0A1B0A496_GLOPL</name>
<keyword evidence="1" id="KW-0812">Transmembrane</keyword>
<evidence type="ECO:0000256" key="1">
    <source>
        <dbReference type="SAM" id="Phobius"/>
    </source>
</evidence>
<feature type="transmembrane region" description="Helical" evidence="1">
    <location>
        <begin position="72"/>
        <end position="93"/>
    </location>
</feature>
<evidence type="ECO:0000313" key="2">
    <source>
        <dbReference type="EnsemblMetazoa" id="GPAI034038-PA"/>
    </source>
</evidence>
<reference evidence="3" key="1">
    <citation type="submission" date="2014-03" db="EMBL/GenBank/DDBJ databases">
        <authorList>
            <person name="Aksoy S."/>
            <person name="Warren W."/>
            <person name="Wilson R.K."/>
        </authorList>
    </citation>
    <scope>NUCLEOTIDE SEQUENCE [LARGE SCALE GENOMIC DNA]</scope>
    <source>
        <strain evidence="3">IAEA</strain>
    </source>
</reference>
<proteinExistence type="predicted"/>
<dbReference type="AlphaFoldDB" id="A0A1B0A496"/>
<protein>
    <submittedName>
        <fullName evidence="2">Uncharacterized protein</fullName>
    </submittedName>
</protein>
<evidence type="ECO:0000313" key="3">
    <source>
        <dbReference type="Proteomes" id="UP000092445"/>
    </source>
</evidence>
<dbReference type="EnsemblMetazoa" id="GPAI034038-RA">
    <property type="protein sequence ID" value="GPAI034038-PA"/>
    <property type="gene ID" value="GPAI034038"/>
</dbReference>
<sequence length="102" mass="11121">MSLTGSLLAYDNNNASIITAAATSATTTTTKQPNKQTKRSSILRYSQYDKTPVSGSCSLISWKIEPVTELNLQIVLSGVVFILLPFFFTSAVFKARIDVSLK</sequence>